<name>A0A183EK55_9BILA</name>
<keyword evidence="1" id="KW-1133">Transmembrane helix</keyword>
<sequence>MCLSAIGQIIFGAIMLVTLALTAASMFSPGWRELTNSTQTSIDDLKNLKIPQQFGLFPFLCKTPTGSSGGDGADPNSVDFCKKWFEVSVSAQSCAFSSSFD</sequence>
<proteinExistence type="predicted"/>
<evidence type="ECO:0000313" key="2">
    <source>
        <dbReference type="EMBL" id="VDN38055.1"/>
    </source>
</evidence>
<evidence type="ECO:0000313" key="3">
    <source>
        <dbReference type="Proteomes" id="UP000271098"/>
    </source>
</evidence>
<dbReference type="Proteomes" id="UP000271098">
    <property type="component" value="Unassembled WGS sequence"/>
</dbReference>
<keyword evidence="3" id="KW-1185">Reference proteome</keyword>
<feature type="transmembrane region" description="Helical" evidence="1">
    <location>
        <begin position="6"/>
        <end position="27"/>
    </location>
</feature>
<keyword evidence="1" id="KW-0472">Membrane</keyword>
<evidence type="ECO:0000256" key="1">
    <source>
        <dbReference type="SAM" id="Phobius"/>
    </source>
</evidence>
<reference evidence="2 3" key="2">
    <citation type="submission" date="2018-11" db="EMBL/GenBank/DDBJ databases">
        <authorList>
            <consortium name="Pathogen Informatics"/>
        </authorList>
    </citation>
    <scope>NUCLEOTIDE SEQUENCE [LARGE SCALE GENOMIC DNA]</scope>
</reference>
<gene>
    <name evidence="2" type="ORF">GPUH_LOCUS21346</name>
</gene>
<dbReference type="AlphaFoldDB" id="A0A183EK55"/>
<organism evidence="4">
    <name type="scientific">Gongylonema pulchrum</name>
    <dbReference type="NCBI Taxonomy" id="637853"/>
    <lineage>
        <taxon>Eukaryota</taxon>
        <taxon>Metazoa</taxon>
        <taxon>Ecdysozoa</taxon>
        <taxon>Nematoda</taxon>
        <taxon>Chromadorea</taxon>
        <taxon>Rhabditida</taxon>
        <taxon>Spirurina</taxon>
        <taxon>Spiruromorpha</taxon>
        <taxon>Spiruroidea</taxon>
        <taxon>Gongylonematidae</taxon>
        <taxon>Gongylonema</taxon>
    </lineage>
</organism>
<evidence type="ECO:0000313" key="4">
    <source>
        <dbReference type="WBParaSite" id="GPUH_0002137201-mRNA-1"/>
    </source>
</evidence>
<dbReference type="EMBL" id="UYRT01092388">
    <property type="protein sequence ID" value="VDN38055.1"/>
    <property type="molecule type" value="Genomic_DNA"/>
</dbReference>
<accession>A0A183EK55</accession>
<reference evidence="4" key="1">
    <citation type="submission" date="2016-06" db="UniProtKB">
        <authorList>
            <consortium name="WormBaseParasite"/>
        </authorList>
    </citation>
    <scope>IDENTIFICATION</scope>
</reference>
<dbReference type="WBParaSite" id="GPUH_0002137201-mRNA-1">
    <property type="protein sequence ID" value="GPUH_0002137201-mRNA-1"/>
    <property type="gene ID" value="GPUH_0002137201"/>
</dbReference>
<protein>
    <submittedName>
        <fullName evidence="4">Secreted protein</fullName>
    </submittedName>
</protein>
<dbReference type="OrthoDB" id="5823731at2759"/>
<keyword evidence="1" id="KW-0812">Transmembrane</keyword>